<name>A0A7J8AMJ2_MYOMY</name>
<evidence type="ECO:0000313" key="1">
    <source>
        <dbReference type="EMBL" id="KAF6387662.1"/>
    </source>
</evidence>
<protein>
    <submittedName>
        <fullName evidence="1">Uncharacterized protein</fullName>
    </submittedName>
</protein>
<accession>A0A7J8AMJ2</accession>
<dbReference type="EMBL" id="JABWUV010000001">
    <property type="protein sequence ID" value="KAF6387662.1"/>
    <property type="molecule type" value="Genomic_DNA"/>
</dbReference>
<dbReference type="AlphaFoldDB" id="A0A7J8AMJ2"/>
<keyword evidence="2" id="KW-1185">Reference proteome</keyword>
<sequence length="157" mass="17728">MSTKHSSPYLAKNYICTFNPESNLFFASIMSVSPYFQNLEKAQYSLASHQKSLLNEGLLMRDLGPLSIEYQSHFLLCLGNDINNCEKICLQIELAYSTNHRVELKIKIHFISGQKQMSKTIPSHKTSIGTTFNQIKGKNTTSPVFYSESVLLISQGQ</sequence>
<dbReference type="Proteomes" id="UP000527355">
    <property type="component" value="Unassembled WGS sequence"/>
</dbReference>
<proteinExistence type="predicted"/>
<comment type="caution">
    <text evidence="1">The sequence shown here is derived from an EMBL/GenBank/DDBJ whole genome shotgun (WGS) entry which is preliminary data.</text>
</comment>
<evidence type="ECO:0000313" key="2">
    <source>
        <dbReference type="Proteomes" id="UP000527355"/>
    </source>
</evidence>
<reference evidence="1 2" key="1">
    <citation type="journal article" date="2020" name="Nature">
        <title>Six reference-quality genomes reveal evolution of bat adaptations.</title>
        <authorList>
            <person name="Jebb D."/>
            <person name="Huang Z."/>
            <person name="Pippel M."/>
            <person name="Hughes G.M."/>
            <person name="Lavrichenko K."/>
            <person name="Devanna P."/>
            <person name="Winkler S."/>
            <person name="Jermiin L.S."/>
            <person name="Skirmuntt E.C."/>
            <person name="Katzourakis A."/>
            <person name="Burkitt-Gray L."/>
            <person name="Ray D.A."/>
            <person name="Sullivan K.A.M."/>
            <person name="Roscito J.G."/>
            <person name="Kirilenko B.M."/>
            <person name="Davalos L.M."/>
            <person name="Corthals A.P."/>
            <person name="Power M.L."/>
            <person name="Jones G."/>
            <person name="Ransome R.D."/>
            <person name="Dechmann D.K.N."/>
            <person name="Locatelli A.G."/>
            <person name="Puechmaille S.J."/>
            <person name="Fedrigo O."/>
            <person name="Jarvis E.D."/>
            <person name="Hiller M."/>
            <person name="Vernes S.C."/>
            <person name="Myers E.W."/>
            <person name="Teeling E.C."/>
        </authorList>
    </citation>
    <scope>NUCLEOTIDE SEQUENCE [LARGE SCALE GENOMIC DNA]</scope>
    <source>
        <strain evidence="1">MMyoMyo1</strain>
        <tissue evidence="1">Flight muscle</tissue>
    </source>
</reference>
<gene>
    <name evidence="1" type="ORF">mMyoMyo1_008125</name>
</gene>
<organism evidence="1 2">
    <name type="scientific">Myotis myotis</name>
    <name type="common">Greater mouse-eared bat</name>
    <name type="synonym">Vespertilio myotis</name>
    <dbReference type="NCBI Taxonomy" id="51298"/>
    <lineage>
        <taxon>Eukaryota</taxon>
        <taxon>Metazoa</taxon>
        <taxon>Chordata</taxon>
        <taxon>Craniata</taxon>
        <taxon>Vertebrata</taxon>
        <taxon>Euteleostomi</taxon>
        <taxon>Mammalia</taxon>
        <taxon>Eutheria</taxon>
        <taxon>Laurasiatheria</taxon>
        <taxon>Chiroptera</taxon>
        <taxon>Yangochiroptera</taxon>
        <taxon>Vespertilionidae</taxon>
        <taxon>Myotis</taxon>
    </lineage>
</organism>